<evidence type="ECO:0008006" key="3">
    <source>
        <dbReference type="Google" id="ProtNLM"/>
    </source>
</evidence>
<dbReference type="Proteomes" id="UP001501697">
    <property type="component" value="Unassembled WGS sequence"/>
</dbReference>
<accession>A0ABP7AR98</accession>
<evidence type="ECO:0000313" key="2">
    <source>
        <dbReference type="Proteomes" id="UP001501697"/>
    </source>
</evidence>
<name>A0ABP7AR98_9MICO</name>
<protein>
    <recommendedName>
        <fullName evidence="3">SbsA Ig-like domain-containing protein</fullName>
    </recommendedName>
</protein>
<evidence type="ECO:0000313" key="1">
    <source>
        <dbReference type="EMBL" id="GAA3638059.1"/>
    </source>
</evidence>
<dbReference type="EMBL" id="BAAAYU010000005">
    <property type="protein sequence ID" value="GAA3638059.1"/>
    <property type="molecule type" value="Genomic_DNA"/>
</dbReference>
<sequence>MAGFSVVVAVLAVVGLGTAAASVAIGPRVTSVDVDPSAAVAASGSRLIVTLSQSVAEVDPSQVNVSPETPVEVDTSGRSIGVRFTLPLWDETEYTVTIEGVEGIGGGSATTVVESFTTPPLGDFLLQRGDGEDTIFFTGIDGEEAVPVYTHPHIEDFRATAAHLVVSVLTPEDTAALIVTDRDGEGARELPLPGFGFISNLQVADRGETIGYTFTDASVGEGRGDESMLYTASAQESAGADAPVAVQVSGADPRVADFRFVPDTASVLLLSFDGTLLLTDATGANATALGSALEIDGIARGTSVAVVNRFDATVQIDLTTAEEQQLVEADPDTGPISAVAPLPDGATLRTNALFDADGVLIGSAITHVAVDGTATPITVFDTSDAVIQTCVSPSARYAAILVAPDAASNPYDEYLLPLPQQVETRIVQIADAEPVVSLAGSSISWCQVPPQ</sequence>
<proteinExistence type="predicted"/>
<organism evidence="1 2">
    <name type="scientific">Microbacterium awajiense</name>
    <dbReference type="NCBI Taxonomy" id="415214"/>
    <lineage>
        <taxon>Bacteria</taxon>
        <taxon>Bacillati</taxon>
        <taxon>Actinomycetota</taxon>
        <taxon>Actinomycetes</taxon>
        <taxon>Micrococcales</taxon>
        <taxon>Microbacteriaceae</taxon>
        <taxon>Microbacterium</taxon>
    </lineage>
</organism>
<dbReference type="SUPFAM" id="SSF69322">
    <property type="entry name" value="Tricorn protease domain 2"/>
    <property type="match status" value="1"/>
</dbReference>
<gene>
    <name evidence="1" type="ORF">GCM10022200_21830</name>
</gene>
<reference evidence="2" key="1">
    <citation type="journal article" date="2019" name="Int. J. Syst. Evol. Microbiol.">
        <title>The Global Catalogue of Microorganisms (GCM) 10K type strain sequencing project: providing services to taxonomists for standard genome sequencing and annotation.</title>
        <authorList>
            <consortium name="The Broad Institute Genomics Platform"/>
            <consortium name="The Broad Institute Genome Sequencing Center for Infectious Disease"/>
            <person name="Wu L."/>
            <person name="Ma J."/>
        </authorList>
    </citation>
    <scope>NUCLEOTIDE SEQUENCE [LARGE SCALE GENOMIC DNA]</scope>
    <source>
        <strain evidence="2">JCM 16544</strain>
    </source>
</reference>
<comment type="caution">
    <text evidence="1">The sequence shown here is derived from an EMBL/GenBank/DDBJ whole genome shotgun (WGS) entry which is preliminary data.</text>
</comment>
<keyword evidence="2" id="KW-1185">Reference proteome</keyword>